<dbReference type="EMBL" id="MPGH01000114">
    <property type="protein sequence ID" value="OLN86603.1"/>
    <property type="molecule type" value="Genomic_DNA"/>
</dbReference>
<dbReference type="InterPro" id="IPR039431">
    <property type="entry name" value="Vta1/CALS_N"/>
</dbReference>
<evidence type="ECO:0000256" key="5">
    <source>
        <dbReference type="ARBA" id="ARBA00022490"/>
    </source>
</evidence>
<feature type="compositionally biased region" description="Low complexity" evidence="9">
    <location>
        <begin position="281"/>
        <end position="302"/>
    </location>
</feature>
<comment type="subcellular location">
    <subcellularLocation>
        <location evidence="2">Cytoplasm</location>
    </subcellularLocation>
    <subcellularLocation>
        <location evidence="1">Endosome membrane</location>
        <topology evidence="1">Peripheral membrane protein</topology>
    </subcellularLocation>
</comment>
<evidence type="ECO:0000256" key="3">
    <source>
        <dbReference type="ARBA" id="ARBA00007895"/>
    </source>
</evidence>
<comment type="caution">
    <text evidence="12">The sequence shown here is derived from an EMBL/GenBank/DDBJ whole genome shotgun (WGS) entry which is preliminary data.</text>
</comment>
<evidence type="ECO:0000313" key="13">
    <source>
        <dbReference type="Proteomes" id="UP000186583"/>
    </source>
</evidence>
<dbReference type="Pfam" id="PF04652">
    <property type="entry name" value="Vta1"/>
    <property type="match status" value="1"/>
</dbReference>
<keyword evidence="5" id="KW-0963">Cytoplasm</keyword>
<dbReference type="InterPro" id="IPR041212">
    <property type="entry name" value="Vta1_C"/>
</dbReference>
<dbReference type="AlphaFoldDB" id="A0A1Q8RR10"/>
<sequence>MADPIPDSLRQADITRFINRANQLRQHKPAITYWCEYWVVNQILGKGLHNADDDSLTYTTNLMDRLERLSYQTKTENAGEEAITDDTVGQAYVEQFAQDTLDRAEKVLRANRVTRQTADTYDAAATFFLLGNIWGPIDEETQKKVKYAKWNAARILKAIKEGKDPNESNPKQEEPEPEEVLPALDPNDPDVQGLTSPPPKPVTVEDDPETEFYKKAATPAEEIPSQTPSAPEPAQSSVLDLPSVPSEGDLNPPPAQPQGYFDPPEQFPPSPLSQTGPNYTSAAAHAPSAPSPYAGSSTGGPSFSPANTPSPWQPPQIPPSNVTKSPPPPAPQQFKPPPPVAQQPKPPVVPVSNNSWAPSSAPTDDQDLPKAQKHAKWAISALNFEDVPTAIKELRNALAALGVQQ</sequence>
<dbReference type="GO" id="GO:0032511">
    <property type="term" value="P:late endosome to vacuole transport via multivesicular body sorting pathway"/>
    <property type="evidence" value="ECO:0007669"/>
    <property type="project" value="InterPro"/>
</dbReference>
<accession>A0A1Q8RR10</accession>
<evidence type="ECO:0000256" key="8">
    <source>
        <dbReference type="ARBA" id="ARBA00023136"/>
    </source>
</evidence>
<dbReference type="GO" id="GO:0015031">
    <property type="term" value="P:protein transport"/>
    <property type="evidence" value="ECO:0007669"/>
    <property type="project" value="UniProtKB-KW"/>
</dbReference>
<proteinExistence type="inferred from homology"/>
<evidence type="ECO:0000256" key="2">
    <source>
        <dbReference type="ARBA" id="ARBA00004496"/>
    </source>
</evidence>
<evidence type="ECO:0000256" key="1">
    <source>
        <dbReference type="ARBA" id="ARBA00004481"/>
    </source>
</evidence>
<evidence type="ECO:0000313" key="12">
    <source>
        <dbReference type="EMBL" id="OLN86603.1"/>
    </source>
</evidence>
<feature type="compositionally biased region" description="Polar residues" evidence="9">
    <location>
        <begin position="224"/>
        <end position="238"/>
    </location>
</feature>
<feature type="compositionally biased region" description="Low complexity" evidence="9">
    <location>
        <begin position="350"/>
        <end position="362"/>
    </location>
</feature>
<evidence type="ECO:0000256" key="7">
    <source>
        <dbReference type="ARBA" id="ARBA00022927"/>
    </source>
</evidence>
<evidence type="ECO:0000256" key="6">
    <source>
        <dbReference type="ARBA" id="ARBA00022753"/>
    </source>
</evidence>
<evidence type="ECO:0000256" key="9">
    <source>
        <dbReference type="SAM" id="MobiDB-lite"/>
    </source>
</evidence>
<keyword evidence="4" id="KW-0813">Transport</keyword>
<feature type="compositionally biased region" description="Basic and acidic residues" evidence="9">
    <location>
        <begin position="159"/>
        <end position="174"/>
    </location>
</feature>
<feature type="region of interest" description="Disordered" evidence="9">
    <location>
        <begin position="159"/>
        <end position="372"/>
    </location>
</feature>
<evidence type="ECO:0000259" key="10">
    <source>
        <dbReference type="Pfam" id="PF04652"/>
    </source>
</evidence>
<dbReference type="InterPro" id="IPR023175">
    <property type="entry name" value="Vta1/CALS_N_sf"/>
</dbReference>
<feature type="domain" description="Vta1 C-terminal" evidence="11">
    <location>
        <begin position="367"/>
        <end position="401"/>
    </location>
</feature>
<keyword evidence="7" id="KW-0653">Protein transport</keyword>
<dbReference type="PANTHER" id="PTHR46009">
    <property type="entry name" value="VACUOLAR PROTEIN SORTING-ASSOCIATED PROTEIN VTA1 HOMOLOG"/>
    <property type="match status" value="1"/>
</dbReference>
<keyword evidence="8" id="KW-0472">Membrane</keyword>
<dbReference type="GO" id="GO:0010008">
    <property type="term" value="C:endosome membrane"/>
    <property type="evidence" value="ECO:0007669"/>
    <property type="project" value="UniProtKB-SubCell"/>
</dbReference>
<keyword evidence="6" id="KW-0967">Endosome</keyword>
<dbReference type="OrthoDB" id="391137at2759"/>
<feature type="compositionally biased region" description="Pro residues" evidence="9">
    <location>
        <begin position="325"/>
        <end position="349"/>
    </location>
</feature>
<evidence type="ECO:0000259" key="11">
    <source>
        <dbReference type="Pfam" id="PF18097"/>
    </source>
</evidence>
<dbReference type="Pfam" id="PF18097">
    <property type="entry name" value="Vta1_C"/>
    <property type="match status" value="1"/>
</dbReference>
<dbReference type="Proteomes" id="UP000186583">
    <property type="component" value="Unassembled WGS sequence"/>
</dbReference>
<keyword evidence="13" id="KW-1185">Reference proteome</keyword>
<feature type="domain" description="Vta1/callose synthase N-terminal" evidence="10">
    <location>
        <begin position="13"/>
        <end position="161"/>
    </location>
</feature>
<dbReference type="PANTHER" id="PTHR46009:SF1">
    <property type="entry name" value="VACUOLAR PROTEIN SORTING-ASSOCIATED PROTEIN VTA1 HOMOLOG"/>
    <property type="match status" value="1"/>
</dbReference>
<evidence type="ECO:0000256" key="4">
    <source>
        <dbReference type="ARBA" id="ARBA00022448"/>
    </source>
</evidence>
<dbReference type="Gene3D" id="1.20.5.420">
    <property type="entry name" value="Immunoglobulin FC, subunit C"/>
    <property type="match status" value="1"/>
</dbReference>
<dbReference type="InterPro" id="IPR044538">
    <property type="entry name" value="Vta1-like"/>
</dbReference>
<gene>
    <name evidence="12" type="ORF">CCHL11_10140</name>
</gene>
<name>A0A1Q8RR10_9PEZI</name>
<dbReference type="GO" id="GO:0005771">
    <property type="term" value="C:multivesicular body"/>
    <property type="evidence" value="ECO:0007669"/>
    <property type="project" value="TreeGrafter"/>
</dbReference>
<comment type="similarity">
    <text evidence="3">Belongs to the VTA1 family.</text>
</comment>
<reference evidence="12 13" key="1">
    <citation type="submission" date="2016-11" db="EMBL/GenBank/DDBJ databases">
        <title>Draft Genome Assembly of Colletotrichum chlorophyti a pathogen of herbaceous plants.</title>
        <authorList>
            <person name="Gan P."/>
            <person name="Narusaka M."/>
            <person name="Tsushima A."/>
            <person name="Narusaka Y."/>
            <person name="Takano Y."/>
            <person name="Shirasu K."/>
        </authorList>
    </citation>
    <scope>NUCLEOTIDE SEQUENCE [LARGE SCALE GENOMIC DNA]</scope>
    <source>
        <strain evidence="12 13">NTL11</strain>
    </source>
</reference>
<organism evidence="12 13">
    <name type="scientific">Colletotrichum chlorophyti</name>
    <dbReference type="NCBI Taxonomy" id="708187"/>
    <lineage>
        <taxon>Eukaryota</taxon>
        <taxon>Fungi</taxon>
        <taxon>Dikarya</taxon>
        <taxon>Ascomycota</taxon>
        <taxon>Pezizomycotina</taxon>
        <taxon>Sordariomycetes</taxon>
        <taxon>Hypocreomycetidae</taxon>
        <taxon>Glomerellales</taxon>
        <taxon>Glomerellaceae</taxon>
        <taxon>Colletotrichum</taxon>
    </lineage>
</organism>
<protein>
    <submittedName>
        <fullName evidence="12">Vacuolar protein sorting-associated protein vts1</fullName>
    </submittedName>
</protein>
<dbReference type="Gene3D" id="1.25.40.270">
    <property type="entry name" value="Vacuolar protein sorting-associated protein vta1"/>
    <property type="match status" value="1"/>
</dbReference>
<dbReference type="STRING" id="708187.A0A1Q8RR10"/>